<dbReference type="Proteomes" id="UP000233534">
    <property type="component" value="Chromosome"/>
</dbReference>
<dbReference type="InterPro" id="IPR010722">
    <property type="entry name" value="BATS_dom"/>
</dbReference>
<proteinExistence type="predicted"/>
<dbReference type="SFLD" id="SFLDS00029">
    <property type="entry name" value="Radical_SAM"/>
    <property type="match status" value="1"/>
</dbReference>
<name>A0A2K9E0S0_9FIRM</name>
<dbReference type="SFLD" id="SFLDF00301">
    <property type="entry name" value="2-iminoacetate_synthase_(ThiH)"/>
    <property type="match status" value="1"/>
</dbReference>
<dbReference type="EMBL" id="CP025197">
    <property type="protein sequence ID" value="AUG57372.1"/>
    <property type="molecule type" value="Genomic_DNA"/>
</dbReference>
<evidence type="ECO:0000256" key="2">
    <source>
        <dbReference type="ARBA" id="ARBA00022485"/>
    </source>
</evidence>
<dbReference type="GO" id="GO:0036355">
    <property type="term" value="F:2-iminoacetate synthase activity"/>
    <property type="evidence" value="ECO:0007669"/>
    <property type="project" value="UniProtKB-EC"/>
</dbReference>
<dbReference type="NCBIfam" id="TIGR02351">
    <property type="entry name" value="thiH"/>
    <property type="match status" value="1"/>
</dbReference>
<dbReference type="InterPro" id="IPR012726">
    <property type="entry name" value="ThiH"/>
</dbReference>
<protein>
    <submittedName>
        <fullName evidence="8 9">2-iminoacetate synthase</fullName>
        <ecNumber evidence="8">4.1.99.19</ecNumber>
    </submittedName>
</protein>
<dbReference type="RefSeq" id="WP_101300663.1">
    <property type="nucleotide sequence ID" value="NZ_CP025197.1"/>
</dbReference>
<dbReference type="PANTHER" id="PTHR43583:SF1">
    <property type="entry name" value="2-IMINOACETATE SYNTHASE"/>
    <property type="match status" value="1"/>
</dbReference>
<dbReference type="CDD" id="cd01335">
    <property type="entry name" value="Radical_SAM"/>
    <property type="match status" value="1"/>
</dbReference>
<dbReference type="SMART" id="SM00876">
    <property type="entry name" value="BATS"/>
    <property type="match status" value="1"/>
</dbReference>
<keyword evidence="2" id="KW-0004">4Fe-4S</keyword>
<reference evidence="9 11" key="2">
    <citation type="journal article" date="2018" name="Syst. Appl. Microbiol.">
        <title>Characterization and high-quality draft genome sequence of Herbivorax saccincola A7, an anaerobic, alkaliphilic, thermophilic, cellulolytic, and xylanolytic bacterium.</title>
        <authorList>
            <person name="Aikawa S."/>
            <person name="Baramee S."/>
            <person name="Sermsathanaswadi J."/>
            <person name="Thianheng P."/>
            <person name="Tachaapaikoon C."/>
            <person name="Shikata A."/>
            <person name="Waeonukul R."/>
            <person name="Pason P."/>
            <person name="Ratanakhanokchai K."/>
            <person name="Kosugi A."/>
        </authorList>
    </citation>
    <scope>NUCLEOTIDE SEQUENCE [LARGE SCALE GENOMIC DNA]</scope>
    <source>
        <strain evidence="9 11">A7</strain>
    </source>
</reference>
<reference evidence="8 10" key="1">
    <citation type="submission" date="2017-12" db="EMBL/GenBank/DDBJ databases">
        <title>Complete genome sequence of Herbivorax saccincola GGR1, a novel Cellulosome-producing hydrolytic bacterium in a thermophilic biogas plant, established by Illumina and Nanopore MinION sequencing.</title>
        <authorList>
            <person name="Pechtl A."/>
            <person name="Ruckert C."/>
            <person name="Koeck D.E."/>
            <person name="Maus I."/>
            <person name="Winkler A."/>
            <person name="Kalinowski J."/>
            <person name="Puhler A."/>
            <person name="Schwarz W.W."/>
            <person name="Zverlov V.V."/>
            <person name="Schluter A."/>
            <person name="Liebl W."/>
        </authorList>
    </citation>
    <scope>NUCLEOTIDE SEQUENCE [LARGE SCALE GENOMIC DNA]</scope>
    <source>
        <strain evidence="8">GGR1</strain>
        <strain evidence="10">SR1</strain>
    </source>
</reference>
<dbReference type="GO" id="GO:0051539">
    <property type="term" value="F:4 iron, 4 sulfur cluster binding"/>
    <property type="evidence" value="ECO:0007669"/>
    <property type="project" value="UniProtKB-KW"/>
</dbReference>
<dbReference type="EMBL" id="NEMB01000003">
    <property type="protein sequence ID" value="PQQ67299.1"/>
    <property type="molecule type" value="Genomic_DNA"/>
</dbReference>
<dbReference type="Pfam" id="PF04055">
    <property type="entry name" value="Radical_SAM"/>
    <property type="match status" value="1"/>
</dbReference>
<dbReference type="OrthoDB" id="9801120at2"/>
<sequence length="367" mass="42705">MSFYNEYIKYRDFNFENFFEKLTDEHILRAINKEKLDEYDFLTLLSERAEKHLEEMAQKANRLTLQHFGKVIFLYTPMYLANYCVNQCAYCGFNVTNKIVRKKLELDEVEREAEAIAETGLKHILILTGESRKKTPLSYIKDCVKILKKYFSSITIEIYPLTEEEYRELVVAGVDGLTVYQEVYNEKTYDKIHIRGPKKDYRFRLDTPERACRASMRSVNIGALLGLENWRSESFFTGLHASYLQNKYLDTEISVSLPRMRPHAGSFQSVYRVEDKNIVQIMLALRLYMPRVGITISTRERAEFRDNLIGLGVTKMSAGSSTKVGGHTLGEESDGQFDISDPRSVEEMKITIYKKGYQPVFKDWHAI</sequence>
<keyword evidence="4" id="KW-0479">Metal-binding</keyword>
<evidence type="ECO:0000313" key="10">
    <source>
        <dbReference type="Proteomes" id="UP000233534"/>
    </source>
</evidence>
<dbReference type="SUPFAM" id="SSF102114">
    <property type="entry name" value="Radical SAM enzymes"/>
    <property type="match status" value="1"/>
</dbReference>
<keyword evidence="6" id="KW-0411">Iron-sulfur</keyword>
<accession>A0A2K9E0S0</accession>
<dbReference type="InterPro" id="IPR034428">
    <property type="entry name" value="ThiH/NoCL/HydG-like"/>
</dbReference>
<dbReference type="InterPro" id="IPR007197">
    <property type="entry name" value="rSAM"/>
</dbReference>
<evidence type="ECO:0000313" key="9">
    <source>
        <dbReference type="EMBL" id="PQQ67299.1"/>
    </source>
</evidence>
<keyword evidence="8" id="KW-0456">Lyase</keyword>
<gene>
    <name evidence="8" type="primary">thiH1</name>
    <name evidence="9" type="ORF">B9R14_11435</name>
    <name evidence="8" type="ORF">HVS_07275</name>
</gene>
<dbReference type="Gene3D" id="3.20.20.70">
    <property type="entry name" value="Aldolase class I"/>
    <property type="match status" value="1"/>
</dbReference>
<feature type="domain" description="Biotin and thiamin synthesis-associated" evidence="7">
    <location>
        <begin position="256"/>
        <end position="359"/>
    </location>
</feature>
<comment type="cofactor">
    <cofactor evidence="1">
        <name>[4Fe-4S] cluster</name>
        <dbReference type="ChEBI" id="CHEBI:49883"/>
    </cofactor>
</comment>
<evidence type="ECO:0000313" key="8">
    <source>
        <dbReference type="EMBL" id="AUG57372.1"/>
    </source>
</evidence>
<dbReference type="SFLD" id="SFLDG01060">
    <property type="entry name" value="BATS_domain_containing"/>
    <property type="match status" value="1"/>
</dbReference>
<keyword evidence="5" id="KW-0408">Iron</keyword>
<dbReference type="Pfam" id="PF06968">
    <property type="entry name" value="BATS"/>
    <property type="match status" value="1"/>
</dbReference>
<dbReference type="EC" id="4.1.99.19" evidence="8"/>
<evidence type="ECO:0000256" key="3">
    <source>
        <dbReference type="ARBA" id="ARBA00022691"/>
    </source>
</evidence>
<organism evidence="8 10">
    <name type="scientific">Acetivibrio saccincola</name>
    <dbReference type="NCBI Taxonomy" id="1677857"/>
    <lineage>
        <taxon>Bacteria</taxon>
        <taxon>Bacillati</taxon>
        <taxon>Bacillota</taxon>
        <taxon>Clostridia</taxon>
        <taxon>Eubacteriales</taxon>
        <taxon>Oscillospiraceae</taxon>
        <taxon>Acetivibrio</taxon>
    </lineage>
</organism>
<evidence type="ECO:0000256" key="5">
    <source>
        <dbReference type="ARBA" id="ARBA00023004"/>
    </source>
</evidence>
<keyword evidence="10" id="KW-1185">Reference proteome</keyword>
<evidence type="ECO:0000313" key="11">
    <source>
        <dbReference type="Proteomes" id="UP000239720"/>
    </source>
</evidence>
<dbReference type="GO" id="GO:0005506">
    <property type="term" value="F:iron ion binding"/>
    <property type="evidence" value="ECO:0007669"/>
    <property type="project" value="InterPro"/>
</dbReference>
<dbReference type="InterPro" id="IPR013785">
    <property type="entry name" value="Aldolase_TIM"/>
</dbReference>
<evidence type="ECO:0000259" key="7">
    <source>
        <dbReference type="SMART" id="SM00876"/>
    </source>
</evidence>
<dbReference type="PANTHER" id="PTHR43583">
    <property type="entry name" value="2-IMINOACETATE SYNTHASE"/>
    <property type="match status" value="1"/>
</dbReference>
<dbReference type="AlphaFoldDB" id="A0A2K9E0S0"/>
<dbReference type="InterPro" id="IPR058240">
    <property type="entry name" value="rSAM_sf"/>
</dbReference>
<dbReference type="Proteomes" id="UP000239720">
    <property type="component" value="Unassembled WGS sequence"/>
</dbReference>
<dbReference type="SFLD" id="SFLDG01081">
    <property type="entry name" value="cleavage_of_the_Ca-Cb_bond_in"/>
    <property type="match status" value="1"/>
</dbReference>
<dbReference type="KEGG" id="hsc:HVS_07275"/>
<evidence type="ECO:0000256" key="4">
    <source>
        <dbReference type="ARBA" id="ARBA00022723"/>
    </source>
</evidence>
<evidence type="ECO:0000256" key="6">
    <source>
        <dbReference type="ARBA" id="ARBA00023014"/>
    </source>
</evidence>
<keyword evidence="3" id="KW-0949">S-adenosyl-L-methionine</keyword>
<evidence type="ECO:0000256" key="1">
    <source>
        <dbReference type="ARBA" id="ARBA00001966"/>
    </source>
</evidence>